<organism evidence="3">
    <name type="scientific">Caenorhabditis brenneri</name>
    <name type="common">Nematode worm</name>
    <dbReference type="NCBI Taxonomy" id="135651"/>
    <lineage>
        <taxon>Eukaryota</taxon>
        <taxon>Metazoa</taxon>
        <taxon>Ecdysozoa</taxon>
        <taxon>Nematoda</taxon>
        <taxon>Chromadorea</taxon>
        <taxon>Rhabditida</taxon>
        <taxon>Rhabditina</taxon>
        <taxon>Rhabditomorpha</taxon>
        <taxon>Rhabditoidea</taxon>
        <taxon>Rhabditidae</taxon>
        <taxon>Peloderinae</taxon>
        <taxon>Caenorhabditis</taxon>
    </lineage>
</organism>
<accession>G0MWX7</accession>
<evidence type="ECO:0000259" key="1">
    <source>
        <dbReference type="PROSITE" id="PS50222"/>
    </source>
</evidence>
<reference evidence="3" key="1">
    <citation type="submission" date="2011-07" db="EMBL/GenBank/DDBJ databases">
        <authorList>
            <consortium name="Caenorhabditis brenneri Sequencing and Analysis Consortium"/>
            <person name="Wilson R.K."/>
        </authorList>
    </citation>
    <scope>NUCLEOTIDE SEQUENCE [LARGE SCALE GENOMIC DNA]</scope>
    <source>
        <strain evidence="3">PB2801</strain>
    </source>
</reference>
<dbReference type="InParanoid" id="G0MWX7"/>
<evidence type="ECO:0000313" key="3">
    <source>
        <dbReference type="Proteomes" id="UP000008068"/>
    </source>
</evidence>
<dbReference type="STRING" id="135651.G0MWX7"/>
<name>G0MWX7_CAEBE</name>
<evidence type="ECO:0000313" key="2">
    <source>
        <dbReference type="EMBL" id="EGT46290.1"/>
    </source>
</evidence>
<dbReference type="GO" id="GO:0005509">
    <property type="term" value="F:calcium ion binding"/>
    <property type="evidence" value="ECO:0007669"/>
    <property type="project" value="InterPro"/>
</dbReference>
<dbReference type="eggNOG" id="KOG0800">
    <property type="taxonomic scope" value="Eukaryota"/>
</dbReference>
<feature type="domain" description="EF-hand" evidence="1">
    <location>
        <begin position="130"/>
        <end position="165"/>
    </location>
</feature>
<gene>
    <name evidence="2" type="ORF">CAEBREN_14427</name>
</gene>
<dbReference type="AlphaFoldDB" id="G0MWX7"/>
<proteinExistence type="predicted"/>
<dbReference type="PROSITE" id="PS50222">
    <property type="entry name" value="EF_HAND_2"/>
    <property type="match status" value="1"/>
</dbReference>
<dbReference type="Proteomes" id="UP000008068">
    <property type="component" value="Unassembled WGS sequence"/>
</dbReference>
<dbReference type="InterPro" id="IPR002048">
    <property type="entry name" value="EF_hand_dom"/>
</dbReference>
<dbReference type="HOGENOM" id="CLU_585580_0_0_1"/>
<dbReference type="EMBL" id="GL379817">
    <property type="protein sequence ID" value="EGT46290.1"/>
    <property type="molecule type" value="Genomic_DNA"/>
</dbReference>
<keyword evidence="3" id="KW-1185">Reference proteome</keyword>
<dbReference type="OrthoDB" id="5871778at2759"/>
<sequence>MEKQINQWNDLSEPAVVKEQLQLKKGETGFYFTDSEHAYFSNYSMMTKEEITKMDAKYFIFADKLDSGTTTLFPKAALANLRSYSEYSTDPIVIRVFPYGDKRHVFTDDILEIVPILMKKQGKPLKFYCKKLQHYRNIWTLKDSKSTNSLDIEEFKSVMEGFKVDKGLITIIPDAYHAGTEKQVLEQGRGAISTINRDGNIVMRPSLAVFYIFQNVVCGRRWKNDEILDKDDDALVDFYFEFERVVGKFRNMKEGVMFSMDIIESDIQTLLNNRIFTENIVGPKMTCRFSDMPYQEVIPYDWYLEERGKYDLYAYIPRTPKTEMRVYEARLVLNMEWIQEYNQPTWIQKKIEFLDGLLYTIPAEVRVEQRENIVENYTSGVEKSKRVKAEQIARFPVNLEKKKANQTYMLQYTTKKVGGETIIDAKIICKTMETSDDVRALKAAMDDLKIRKK</sequence>
<protein>
    <recommendedName>
        <fullName evidence="1">EF-hand domain-containing protein</fullName>
    </recommendedName>
</protein>